<evidence type="ECO:0000313" key="2">
    <source>
        <dbReference type="EMBL" id="KAK2031393.1"/>
    </source>
</evidence>
<keyword evidence="1" id="KW-0472">Membrane</keyword>
<organism evidence="2 3">
    <name type="scientific">Colletotrichum zoysiae</name>
    <dbReference type="NCBI Taxonomy" id="1216348"/>
    <lineage>
        <taxon>Eukaryota</taxon>
        <taxon>Fungi</taxon>
        <taxon>Dikarya</taxon>
        <taxon>Ascomycota</taxon>
        <taxon>Pezizomycotina</taxon>
        <taxon>Sordariomycetes</taxon>
        <taxon>Hypocreomycetidae</taxon>
        <taxon>Glomerellales</taxon>
        <taxon>Glomerellaceae</taxon>
        <taxon>Colletotrichum</taxon>
        <taxon>Colletotrichum graminicola species complex</taxon>
    </lineage>
</organism>
<gene>
    <name evidence="2" type="ORF">LX32DRAFT_280773</name>
</gene>
<accession>A0AAD9M7E0</accession>
<proteinExistence type="predicted"/>
<evidence type="ECO:0000256" key="1">
    <source>
        <dbReference type="SAM" id="Phobius"/>
    </source>
</evidence>
<protein>
    <submittedName>
        <fullName evidence="2">Uncharacterized protein</fullName>
    </submittedName>
</protein>
<dbReference type="EMBL" id="MU842841">
    <property type="protein sequence ID" value="KAK2031393.1"/>
    <property type="molecule type" value="Genomic_DNA"/>
</dbReference>
<keyword evidence="1" id="KW-0812">Transmembrane</keyword>
<reference evidence="2" key="1">
    <citation type="submission" date="2021-06" db="EMBL/GenBank/DDBJ databases">
        <title>Comparative genomics, transcriptomics and evolutionary studies reveal genomic signatures of adaptation to plant cell wall in hemibiotrophic fungi.</title>
        <authorList>
            <consortium name="DOE Joint Genome Institute"/>
            <person name="Baroncelli R."/>
            <person name="Diaz J.F."/>
            <person name="Benocci T."/>
            <person name="Peng M."/>
            <person name="Battaglia E."/>
            <person name="Haridas S."/>
            <person name="Andreopoulos W."/>
            <person name="Labutti K."/>
            <person name="Pangilinan J."/>
            <person name="Floch G.L."/>
            <person name="Makela M.R."/>
            <person name="Henrissat B."/>
            <person name="Grigoriev I.V."/>
            <person name="Crouch J.A."/>
            <person name="De Vries R.P."/>
            <person name="Sukno S.A."/>
            <person name="Thon M.R."/>
        </authorList>
    </citation>
    <scope>NUCLEOTIDE SEQUENCE</scope>
    <source>
        <strain evidence="2">MAFF235873</strain>
    </source>
</reference>
<name>A0AAD9M7E0_9PEZI</name>
<evidence type="ECO:0000313" key="3">
    <source>
        <dbReference type="Proteomes" id="UP001232148"/>
    </source>
</evidence>
<dbReference type="AlphaFoldDB" id="A0AAD9M7E0"/>
<keyword evidence="3" id="KW-1185">Reference proteome</keyword>
<keyword evidence="1" id="KW-1133">Transmembrane helix</keyword>
<comment type="caution">
    <text evidence="2">The sequence shown here is derived from an EMBL/GenBank/DDBJ whole genome shotgun (WGS) entry which is preliminary data.</text>
</comment>
<sequence length="109" mass="12264">MSSFLYGSAVCVCARKKTGAAERIAAGCNVPCNIVRCISLLFFPSLLFNAQDSFFFFFFFLLLLFLLLYFFTFCPCFSPPLHYCRFNLISPLSRTCLVSTAIPLIPETA</sequence>
<dbReference type="Proteomes" id="UP001232148">
    <property type="component" value="Unassembled WGS sequence"/>
</dbReference>
<feature type="transmembrane region" description="Helical" evidence="1">
    <location>
        <begin position="54"/>
        <end position="77"/>
    </location>
</feature>